<dbReference type="Proteomes" id="UP000707731">
    <property type="component" value="Unassembled WGS sequence"/>
</dbReference>
<evidence type="ECO:0008006" key="3">
    <source>
        <dbReference type="Google" id="ProtNLM"/>
    </source>
</evidence>
<accession>A0ABS0DE98</accession>
<evidence type="ECO:0000313" key="1">
    <source>
        <dbReference type="EMBL" id="MBF6356208.1"/>
    </source>
</evidence>
<comment type="caution">
    <text evidence="1">The sequence shown here is derived from an EMBL/GenBank/DDBJ whole genome shotgun (WGS) entry which is preliminary data.</text>
</comment>
<protein>
    <recommendedName>
        <fullName evidence="3">AbiEi antitoxin C-terminal domain-containing protein</fullName>
    </recommendedName>
</protein>
<proteinExistence type="predicted"/>
<keyword evidence="2" id="KW-1185">Reference proteome</keyword>
<dbReference type="RefSeq" id="WP_195003020.1">
    <property type="nucleotide sequence ID" value="NZ_JADLQN010000002.1"/>
</dbReference>
<dbReference type="EMBL" id="JADLQN010000002">
    <property type="protein sequence ID" value="MBF6356208.1"/>
    <property type="molecule type" value="Genomic_DNA"/>
</dbReference>
<name>A0ABS0DE98_9NOCA</name>
<gene>
    <name evidence="1" type="ORF">IU449_16940</name>
</gene>
<sequence length="246" mass="26683">MRPGLAQVRDTQFGVFTGWQVLCEYSRAEMRELIDRGIWVQVFRGVYREASNPPTARLRVEAARLCLGVPGLVAAYGTAARLHGLPVFDDPVTHVLGARPMRSPRLVVHPDGADARELDMVQGTTATGLVRTVVDVARTLSRPEALSVVEAALDRGISRAALFVQLESQRGRRGRVQADELVEIASATRVPTRSGELPAMAAPATTSVSSPRPDRAARWRTRCLSGGEVVRNRVPDDAGRVAGTTR</sequence>
<organism evidence="1 2">
    <name type="scientific">Nocardia higoensis</name>
    <dbReference type="NCBI Taxonomy" id="228599"/>
    <lineage>
        <taxon>Bacteria</taxon>
        <taxon>Bacillati</taxon>
        <taxon>Actinomycetota</taxon>
        <taxon>Actinomycetes</taxon>
        <taxon>Mycobacteriales</taxon>
        <taxon>Nocardiaceae</taxon>
        <taxon>Nocardia</taxon>
    </lineage>
</organism>
<evidence type="ECO:0000313" key="2">
    <source>
        <dbReference type="Proteomes" id="UP000707731"/>
    </source>
</evidence>
<reference evidence="1 2" key="1">
    <citation type="submission" date="2020-10" db="EMBL/GenBank/DDBJ databases">
        <title>Identification of Nocardia species via Next-generation sequencing and recognition of intraspecies genetic diversity.</title>
        <authorList>
            <person name="Li P."/>
            <person name="Li P."/>
            <person name="Lu B."/>
        </authorList>
    </citation>
    <scope>NUCLEOTIDE SEQUENCE [LARGE SCALE GENOMIC DNA]</scope>
    <source>
        <strain evidence="1 2">BJ06-0143</strain>
    </source>
</reference>